<evidence type="ECO:0000259" key="5">
    <source>
        <dbReference type="PROSITE" id="PS50931"/>
    </source>
</evidence>
<dbReference type="InterPro" id="IPR000847">
    <property type="entry name" value="LysR_HTH_N"/>
</dbReference>
<dbReference type="AlphaFoldDB" id="A0A9Q3W157"/>
<dbReference type="PANTHER" id="PTHR30126:SF88">
    <property type="entry name" value="TRANSCRIPTIONAL REGULATOR-RELATED"/>
    <property type="match status" value="1"/>
</dbReference>
<comment type="caution">
    <text evidence="6">The sequence shown here is derived from an EMBL/GenBank/DDBJ whole genome shotgun (WGS) entry which is preliminary data.</text>
</comment>
<dbReference type="PANTHER" id="PTHR30126">
    <property type="entry name" value="HTH-TYPE TRANSCRIPTIONAL REGULATOR"/>
    <property type="match status" value="1"/>
</dbReference>
<keyword evidence="3" id="KW-0238">DNA-binding</keyword>
<dbReference type="SUPFAM" id="SSF46785">
    <property type="entry name" value="Winged helix' DNA-binding domain"/>
    <property type="match status" value="1"/>
</dbReference>
<evidence type="ECO:0000256" key="2">
    <source>
        <dbReference type="ARBA" id="ARBA00023015"/>
    </source>
</evidence>
<feature type="domain" description="HTH lysR-type" evidence="5">
    <location>
        <begin position="5"/>
        <end position="62"/>
    </location>
</feature>
<dbReference type="GO" id="GO:0000976">
    <property type="term" value="F:transcription cis-regulatory region binding"/>
    <property type="evidence" value="ECO:0007669"/>
    <property type="project" value="TreeGrafter"/>
</dbReference>
<dbReference type="PROSITE" id="PS50931">
    <property type="entry name" value="HTH_LYSR"/>
    <property type="match status" value="1"/>
</dbReference>
<protein>
    <submittedName>
        <fullName evidence="6">LysR family transcriptional regulator</fullName>
    </submittedName>
</protein>
<dbReference type="KEGG" id="axe:P40_00420"/>
<evidence type="ECO:0000256" key="3">
    <source>
        <dbReference type="ARBA" id="ARBA00023125"/>
    </source>
</evidence>
<keyword evidence="2" id="KW-0805">Transcription regulation</keyword>
<accession>A0A9Q3W157</accession>
<dbReference type="Proteomes" id="UP001107961">
    <property type="component" value="Unassembled WGS sequence"/>
</dbReference>
<dbReference type="GeneID" id="94684837"/>
<dbReference type="GO" id="GO:0003700">
    <property type="term" value="F:DNA-binding transcription factor activity"/>
    <property type="evidence" value="ECO:0007669"/>
    <property type="project" value="InterPro"/>
</dbReference>
<dbReference type="EMBL" id="JAJVKT010000002">
    <property type="protein sequence ID" value="MCE7507333.1"/>
    <property type="molecule type" value="Genomic_DNA"/>
</dbReference>
<dbReference type="Gene3D" id="3.40.190.290">
    <property type="match status" value="1"/>
</dbReference>
<comment type="similarity">
    <text evidence="1">Belongs to the LysR transcriptional regulatory family.</text>
</comment>
<dbReference type="SUPFAM" id="SSF53850">
    <property type="entry name" value="Periplasmic binding protein-like II"/>
    <property type="match status" value="1"/>
</dbReference>
<evidence type="ECO:0000313" key="6">
    <source>
        <dbReference type="EMBL" id="MCE7507333.1"/>
    </source>
</evidence>
<sequence length="297" mass="32582">MSTKISLDQWQALIAVVDEGGYAAAAEALGKSQSAISYAVQKIETELGIRAFTLEGRRAKLTETGDMLYRQAKLLLEEAGRIENSAIQSSHGWEPLVRLAADALFPRQQALCALVTLAEESPLTRVEFQETVLSGSEEALLRHEADVVVTGRVPPGFMGDHLMRVRFIAVAAPGHPLHQKGELSLEDLRAHRQLVIRDSGKRRLDSGWLGAEQRWTFSYGGSRREALLRGLGFAWAPETEVDGDLEAGTLQPLPLKEGGERYGDLYLVYADGQYAGRAARFLGDSLKASCRNPNTDH</sequence>
<keyword evidence="4" id="KW-0804">Transcription</keyword>
<name>A0A9Q3W157_9GAMM</name>
<evidence type="ECO:0000256" key="1">
    <source>
        <dbReference type="ARBA" id="ARBA00009437"/>
    </source>
</evidence>
<keyword evidence="7" id="KW-1185">Reference proteome</keyword>
<organism evidence="6 7">
    <name type="scientific">Alloalcanivorax xenomutans</name>
    <dbReference type="NCBI Taxonomy" id="1094342"/>
    <lineage>
        <taxon>Bacteria</taxon>
        <taxon>Pseudomonadati</taxon>
        <taxon>Pseudomonadota</taxon>
        <taxon>Gammaproteobacteria</taxon>
        <taxon>Oceanospirillales</taxon>
        <taxon>Alcanivoracaceae</taxon>
        <taxon>Alloalcanivorax</taxon>
    </lineage>
</organism>
<dbReference type="Pfam" id="PF00126">
    <property type="entry name" value="HTH_1"/>
    <property type="match status" value="1"/>
</dbReference>
<dbReference type="InterPro" id="IPR036390">
    <property type="entry name" value="WH_DNA-bd_sf"/>
</dbReference>
<gene>
    <name evidence="6" type="ORF">LZG35_01700</name>
</gene>
<reference evidence="6" key="1">
    <citation type="submission" date="2022-01" db="EMBL/GenBank/DDBJ databases">
        <authorList>
            <person name="Karlyshev A.V."/>
            <person name="Jaspars M."/>
        </authorList>
    </citation>
    <scope>NUCLEOTIDE SEQUENCE</scope>
    <source>
        <strain evidence="6">AGSA3-2</strain>
    </source>
</reference>
<dbReference type="Pfam" id="PF03466">
    <property type="entry name" value="LysR_substrate"/>
    <property type="match status" value="1"/>
</dbReference>
<proteinExistence type="inferred from homology"/>
<dbReference type="RefSeq" id="WP_022997475.1">
    <property type="nucleotide sequence ID" value="NZ_CP012331.1"/>
</dbReference>
<evidence type="ECO:0000313" key="7">
    <source>
        <dbReference type="Proteomes" id="UP001107961"/>
    </source>
</evidence>
<dbReference type="InterPro" id="IPR036388">
    <property type="entry name" value="WH-like_DNA-bd_sf"/>
</dbReference>
<dbReference type="InterPro" id="IPR005119">
    <property type="entry name" value="LysR_subst-bd"/>
</dbReference>
<evidence type="ECO:0000256" key="4">
    <source>
        <dbReference type="ARBA" id="ARBA00023163"/>
    </source>
</evidence>
<dbReference type="Gene3D" id="1.10.10.10">
    <property type="entry name" value="Winged helix-like DNA-binding domain superfamily/Winged helix DNA-binding domain"/>
    <property type="match status" value="1"/>
</dbReference>